<feature type="transmembrane region" description="Helical" evidence="6">
    <location>
        <begin position="70"/>
        <end position="91"/>
    </location>
</feature>
<name>A0A6A7C4D4_9PEZI</name>
<evidence type="ECO:0000256" key="4">
    <source>
        <dbReference type="ARBA" id="ARBA00022989"/>
    </source>
</evidence>
<evidence type="ECO:0000256" key="3">
    <source>
        <dbReference type="ARBA" id="ARBA00022692"/>
    </source>
</evidence>
<reference evidence="7" key="1">
    <citation type="journal article" date="2020" name="Stud. Mycol.">
        <title>101 Dothideomycetes genomes: a test case for predicting lifestyles and emergence of pathogens.</title>
        <authorList>
            <person name="Haridas S."/>
            <person name="Albert R."/>
            <person name="Binder M."/>
            <person name="Bloem J."/>
            <person name="Labutti K."/>
            <person name="Salamov A."/>
            <person name="Andreopoulos B."/>
            <person name="Baker S."/>
            <person name="Barry K."/>
            <person name="Bills G."/>
            <person name="Bluhm B."/>
            <person name="Cannon C."/>
            <person name="Castanera R."/>
            <person name="Culley D."/>
            <person name="Daum C."/>
            <person name="Ezra D."/>
            <person name="Gonzalez J."/>
            <person name="Henrissat B."/>
            <person name="Kuo A."/>
            <person name="Liang C."/>
            <person name="Lipzen A."/>
            <person name="Lutzoni F."/>
            <person name="Magnuson J."/>
            <person name="Mondo S."/>
            <person name="Nolan M."/>
            <person name="Ohm R."/>
            <person name="Pangilinan J."/>
            <person name="Park H.-J."/>
            <person name="Ramirez L."/>
            <person name="Alfaro M."/>
            <person name="Sun H."/>
            <person name="Tritt A."/>
            <person name="Yoshinaga Y."/>
            <person name="Zwiers L.-H."/>
            <person name="Turgeon B."/>
            <person name="Goodwin S."/>
            <person name="Spatafora J."/>
            <person name="Crous P."/>
            <person name="Grigoriev I."/>
        </authorList>
    </citation>
    <scope>NUCLEOTIDE SEQUENCE</scope>
    <source>
        <strain evidence="7">CBS 480.64</strain>
    </source>
</reference>
<organism evidence="7 8">
    <name type="scientific">Piedraia hortae CBS 480.64</name>
    <dbReference type="NCBI Taxonomy" id="1314780"/>
    <lineage>
        <taxon>Eukaryota</taxon>
        <taxon>Fungi</taxon>
        <taxon>Dikarya</taxon>
        <taxon>Ascomycota</taxon>
        <taxon>Pezizomycotina</taxon>
        <taxon>Dothideomycetes</taxon>
        <taxon>Dothideomycetidae</taxon>
        <taxon>Capnodiales</taxon>
        <taxon>Piedraiaceae</taxon>
        <taxon>Piedraia</taxon>
    </lineage>
</organism>
<dbReference type="Pfam" id="PF03661">
    <property type="entry name" value="TMEM33_Pom33"/>
    <property type="match status" value="1"/>
</dbReference>
<dbReference type="PANTHER" id="PTHR12703">
    <property type="entry name" value="TRANSMEMBRANE PROTEIN 33"/>
    <property type="match status" value="1"/>
</dbReference>
<dbReference type="GO" id="GO:0061024">
    <property type="term" value="P:membrane organization"/>
    <property type="evidence" value="ECO:0007669"/>
    <property type="project" value="TreeGrafter"/>
</dbReference>
<dbReference type="OrthoDB" id="5581259at2759"/>
<feature type="transmembrane region" description="Helical" evidence="6">
    <location>
        <begin position="115"/>
        <end position="141"/>
    </location>
</feature>
<evidence type="ECO:0000256" key="1">
    <source>
        <dbReference type="ARBA" id="ARBA00004141"/>
    </source>
</evidence>
<dbReference type="EMBL" id="MU005971">
    <property type="protein sequence ID" value="KAF2861578.1"/>
    <property type="molecule type" value="Genomic_DNA"/>
</dbReference>
<accession>A0A6A7C4D4</accession>
<dbReference type="InterPro" id="IPR005344">
    <property type="entry name" value="TMEM33/Pom33"/>
</dbReference>
<dbReference type="PANTHER" id="PTHR12703:SF4">
    <property type="entry name" value="TRANSMEMBRANE PROTEIN 33"/>
    <property type="match status" value="1"/>
</dbReference>
<dbReference type="InterPro" id="IPR051645">
    <property type="entry name" value="PER33/POM33_regulator"/>
</dbReference>
<evidence type="ECO:0008006" key="9">
    <source>
        <dbReference type="Google" id="ProtNLM"/>
    </source>
</evidence>
<evidence type="ECO:0000313" key="8">
    <source>
        <dbReference type="Proteomes" id="UP000799421"/>
    </source>
</evidence>
<comment type="subcellular location">
    <subcellularLocation>
        <location evidence="1">Membrane</location>
        <topology evidence="1">Multi-pass membrane protein</topology>
    </subcellularLocation>
</comment>
<comment type="similarity">
    <text evidence="2">Belongs to the PER33/POM33 family.</text>
</comment>
<feature type="transmembrane region" description="Helical" evidence="6">
    <location>
        <begin position="38"/>
        <end position="58"/>
    </location>
</feature>
<evidence type="ECO:0000256" key="5">
    <source>
        <dbReference type="ARBA" id="ARBA00023136"/>
    </source>
</evidence>
<sequence>MASSRTSTGTSATGASVNSAGTEPLQARLMKLAQTLQFAWFCGHVTLLLCTLRFGLSYLTFNFSSRWAKLSYRTACLAAAVTYGIVVYKGYRARQKSGRAPVPPVQMLADENVQYLIMAIIWLISRQTALAILPFAVFSVFHIATYTRGILLPALQPQTSTTAAQKSGLGEQIGRFIKDYYDIAMTLVAGLELALWFRILGSALLFRRGSWVLLLIYTVFLRARISQSAFVQSMLRQLGAKGDELCQRQDVPPAARSGWQSFKGVMKQVHDQTDLNRYLGGASAAPKKAN</sequence>
<keyword evidence="8" id="KW-1185">Reference proteome</keyword>
<evidence type="ECO:0000256" key="6">
    <source>
        <dbReference type="SAM" id="Phobius"/>
    </source>
</evidence>
<keyword evidence="4 6" id="KW-1133">Transmembrane helix</keyword>
<keyword evidence="5 6" id="KW-0472">Membrane</keyword>
<keyword evidence="3 6" id="KW-0812">Transmembrane</keyword>
<feature type="transmembrane region" description="Helical" evidence="6">
    <location>
        <begin position="180"/>
        <end position="199"/>
    </location>
</feature>
<dbReference type="GO" id="GO:0016020">
    <property type="term" value="C:membrane"/>
    <property type="evidence" value="ECO:0007669"/>
    <property type="project" value="UniProtKB-SubCell"/>
</dbReference>
<dbReference type="GO" id="GO:0071786">
    <property type="term" value="P:endoplasmic reticulum tubular network organization"/>
    <property type="evidence" value="ECO:0007669"/>
    <property type="project" value="TreeGrafter"/>
</dbReference>
<evidence type="ECO:0000256" key="2">
    <source>
        <dbReference type="ARBA" id="ARBA00007322"/>
    </source>
</evidence>
<dbReference type="AlphaFoldDB" id="A0A6A7C4D4"/>
<dbReference type="GO" id="GO:0005783">
    <property type="term" value="C:endoplasmic reticulum"/>
    <property type="evidence" value="ECO:0007669"/>
    <property type="project" value="TreeGrafter"/>
</dbReference>
<dbReference type="Proteomes" id="UP000799421">
    <property type="component" value="Unassembled WGS sequence"/>
</dbReference>
<proteinExistence type="inferred from homology"/>
<evidence type="ECO:0000313" key="7">
    <source>
        <dbReference type="EMBL" id="KAF2861578.1"/>
    </source>
</evidence>
<protein>
    <recommendedName>
        <fullName evidence="9">Endoplasmic reticulum protein</fullName>
    </recommendedName>
</protein>
<gene>
    <name evidence="7" type="ORF">K470DRAFT_269666</name>
</gene>